<dbReference type="Proteomes" id="UP000636709">
    <property type="component" value="Unassembled WGS sequence"/>
</dbReference>
<dbReference type="AlphaFoldDB" id="A0A835FTQ1"/>
<dbReference type="EMBL" id="JACEFO010000338">
    <property type="protein sequence ID" value="KAF8774990.1"/>
    <property type="molecule type" value="Genomic_DNA"/>
</dbReference>
<accession>A0A835FTQ1</accession>
<name>A0A835FTQ1_9POAL</name>
<evidence type="ECO:0000313" key="2">
    <source>
        <dbReference type="Proteomes" id="UP000636709"/>
    </source>
</evidence>
<sequence>MAFAGSMGPLWLGRRALVSSHSLPLHVLSSSLSLLTWMVSKELSHAPPLRNQPTVSWVTLFGGLHVLVAYWIPFARHATVDSVLTPWRTEGICLWA</sequence>
<organism evidence="1 2">
    <name type="scientific">Digitaria exilis</name>
    <dbReference type="NCBI Taxonomy" id="1010633"/>
    <lineage>
        <taxon>Eukaryota</taxon>
        <taxon>Viridiplantae</taxon>
        <taxon>Streptophyta</taxon>
        <taxon>Embryophyta</taxon>
        <taxon>Tracheophyta</taxon>
        <taxon>Spermatophyta</taxon>
        <taxon>Magnoliopsida</taxon>
        <taxon>Liliopsida</taxon>
        <taxon>Poales</taxon>
        <taxon>Poaceae</taxon>
        <taxon>PACMAD clade</taxon>
        <taxon>Panicoideae</taxon>
        <taxon>Panicodae</taxon>
        <taxon>Paniceae</taxon>
        <taxon>Anthephorinae</taxon>
        <taxon>Digitaria</taxon>
    </lineage>
</organism>
<proteinExistence type="predicted"/>
<dbReference type="OrthoDB" id="10581394at2759"/>
<evidence type="ECO:0000313" key="1">
    <source>
        <dbReference type="EMBL" id="KAF8774990.1"/>
    </source>
</evidence>
<keyword evidence="2" id="KW-1185">Reference proteome</keyword>
<gene>
    <name evidence="1" type="ORF">HU200_005038</name>
</gene>
<comment type="caution">
    <text evidence="1">The sequence shown here is derived from an EMBL/GenBank/DDBJ whole genome shotgun (WGS) entry which is preliminary data.</text>
</comment>
<reference evidence="1" key="1">
    <citation type="submission" date="2020-07" db="EMBL/GenBank/DDBJ databases">
        <title>Genome sequence and genetic diversity analysis of an under-domesticated orphan crop, white fonio (Digitaria exilis).</title>
        <authorList>
            <person name="Bennetzen J.L."/>
            <person name="Chen S."/>
            <person name="Ma X."/>
            <person name="Wang X."/>
            <person name="Yssel A.E.J."/>
            <person name="Chaluvadi S.R."/>
            <person name="Johnson M."/>
            <person name="Gangashetty P."/>
            <person name="Hamidou F."/>
            <person name="Sanogo M.D."/>
            <person name="Zwaenepoel A."/>
            <person name="Wallace J."/>
            <person name="Van De Peer Y."/>
            <person name="Van Deynze A."/>
        </authorList>
    </citation>
    <scope>NUCLEOTIDE SEQUENCE</scope>
    <source>
        <tissue evidence="1">Leaves</tissue>
    </source>
</reference>
<protein>
    <submittedName>
        <fullName evidence="1">Uncharacterized protein</fullName>
    </submittedName>
</protein>